<keyword evidence="6" id="KW-1185">Reference proteome</keyword>
<evidence type="ECO:0000256" key="2">
    <source>
        <dbReference type="ARBA" id="ARBA00022857"/>
    </source>
</evidence>
<name>T0F2Z1_9LEPT</name>
<comment type="caution">
    <text evidence="5">The sequence shown here is derived from an EMBL/GenBank/DDBJ whole genome shotgun (WGS) entry which is preliminary data.</text>
</comment>
<dbReference type="PANTHER" id="PTHR38011:SF7">
    <property type="entry name" value="2,5-DIAMINO-6-RIBOSYLAMINO-4(3H)-PYRIMIDINONE 5'-PHOSPHATE REDUCTASE"/>
    <property type="match status" value="1"/>
</dbReference>
<reference evidence="5" key="1">
    <citation type="submission" date="2013-05" db="EMBL/GenBank/DDBJ databases">
        <authorList>
            <person name="Harkins D.M."/>
            <person name="Durkin A.S."/>
            <person name="Brinkac L.M."/>
            <person name="Haft D.H."/>
            <person name="Selengut J.D."/>
            <person name="Sanka R."/>
            <person name="DePew J."/>
            <person name="Purushe J."/>
            <person name="Hartskeerl R.A."/>
            <person name="Ahmed A."/>
            <person name="van der Linden H."/>
            <person name="Goris M.G.A."/>
            <person name="Vinetz J.M."/>
            <person name="Sutton G.G."/>
            <person name="Nierman W.C."/>
            <person name="Fouts D.E."/>
        </authorList>
    </citation>
    <scope>NUCLEOTIDE SEQUENCE [LARGE SCALE GENOMIC DNA]</scope>
    <source>
        <strain evidence="5">5399</strain>
    </source>
</reference>
<proteinExistence type="predicted"/>
<gene>
    <name evidence="5" type="ORF">LEP1GSC050_3100</name>
</gene>
<dbReference type="GO" id="GO:0009231">
    <property type="term" value="P:riboflavin biosynthetic process"/>
    <property type="evidence" value="ECO:0007669"/>
    <property type="project" value="InterPro"/>
</dbReference>
<dbReference type="SUPFAM" id="SSF53597">
    <property type="entry name" value="Dihydrofolate reductase-like"/>
    <property type="match status" value="1"/>
</dbReference>
<dbReference type="Proteomes" id="UP000015454">
    <property type="component" value="Unassembled WGS sequence"/>
</dbReference>
<dbReference type="AlphaFoldDB" id="T0F2Z1"/>
<comment type="pathway">
    <text evidence="1">Cofactor biosynthesis; riboflavin biosynthesis.</text>
</comment>
<dbReference type="GO" id="GO:0008703">
    <property type="term" value="F:5-amino-6-(5-phosphoribosylamino)uracil reductase activity"/>
    <property type="evidence" value="ECO:0007669"/>
    <property type="project" value="InterPro"/>
</dbReference>
<feature type="domain" description="Bacterial bifunctional deaminase-reductase C-terminal" evidence="4">
    <location>
        <begin position="4"/>
        <end position="202"/>
    </location>
</feature>
<evidence type="ECO:0000256" key="3">
    <source>
        <dbReference type="ARBA" id="ARBA00023002"/>
    </source>
</evidence>
<dbReference type="PANTHER" id="PTHR38011">
    <property type="entry name" value="DIHYDROFOLATE REDUCTASE FAMILY PROTEIN (AFU_ORTHOLOGUE AFUA_8G06820)"/>
    <property type="match status" value="1"/>
</dbReference>
<dbReference type="RefSeq" id="WP_010571261.1">
    <property type="nucleotide sequence ID" value="NZ_AHMO02000008.1"/>
</dbReference>
<dbReference type="Gene3D" id="3.40.430.10">
    <property type="entry name" value="Dihydrofolate Reductase, subunit A"/>
    <property type="match status" value="1"/>
</dbReference>
<evidence type="ECO:0000259" key="4">
    <source>
        <dbReference type="Pfam" id="PF01872"/>
    </source>
</evidence>
<accession>T0F2Z1</accession>
<keyword evidence="3" id="KW-0560">Oxidoreductase</keyword>
<protein>
    <submittedName>
        <fullName evidence="5">Riboflavin biosynthesis protein RibD C-terminal domain protein</fullName>
    </submittedName>
</protein>
<dbReference type="STRING" id="1049789.LEP1GSC050_3100"/>
<dbReference type="InterPro" id="IPR024072">
    <property type="entry name" value="DHFR-like_dom_sf"/>
</dbReference>
<dbReference type="EMBL" id="AHMO02000008">
    <property type="protein sequence ID" value="EQA45475.1"/>
    <property type="molecule type" value="Genomic_DNA"/>
</dbReference>
<dbReference type="OrthoDB" id="338010at2"/>
<organism evidence="5 6">
    <name type="scientific">Leptospira broomii serovar Hurstbridge str. 5399</name>
    <dbReference type="NCBI Taxonomy" id="1049789"/>
    <lineage>
        <taxon>Bacteria</taxon>
        <taxon>Pseudomonadati</taxon>
        <taxon>Spirochaetota</taxon>
        <taxon>Spirochaetia</taxon>
        <taxon>Leptospirales</taxon>
        <taxon>Leptospiraceae</taxon>
        <taxon>Leptospira</taxon>
    </lineage>
</organism>
<dbReference type="Pfam" id="PF01872">
    <property type="entry name" value="RibD_C"/>
    <property type="match status" value="1"/>
</dbReference>
<dbReference type="InterPro" id="IPR002734">
    <property type="entry name" value="RibDG_C"/>
</dbReference>
<dbReference type="InterPro" id="IPR050765">
    <property type="entry name" value="Riboflavin_Biosynth_HTPR"/>
</dbReference>
<evidence type="ECO:0000313" key="6">
    <source>
        <dbReference type="Proteomes" id="UP000015454"/>
    </source>
</evidence>
<keyword evidence="2" id="KW-0521">NADP</keyword>
<sequence>MNLPYLSVNMAMTLDGKVSRPDGKWYGLSSRNDKKRMDEIRAVSDGLILGKNSLVNDDPVTHLRYVDQVNEPRPILLVRNGTLPEDRKVFQNSRKKPLLFCTKHNESSIRSNLSDLAEIVVLGYDDIDTIQVMQKLSDFEFKNILLEGGPRLNDSFFRKNLIQRIYLTIVPFLIGQSDLPSLADGQLAYPSFDNAQWKLVLCEQKEDEVFLIYDKRI</sequence>
<evidence type="ECO:0000256" key="1">
    <source>
        <dbReference type="ARBA" id="ARBA00005104"/>
    </source>
</evidence>
<evidence type="ECO:0000313" key="5">
    <source>
        <dbReference type="EMBL" id="EQA45475.1"/>
    </source>
</evidence>